<evidence type="ECO:0000313" key="1">
    <source>
        <dbReference type="EMBL" id="OME84183.1"/>
    </source>
</evidence>
<comment type="caution">
    <text evidence="1">The sequence shown here is derived from an EMBL/GenBank/DDBJ whole genome shotgun (WGS) entry which is preliminary data.</text>
</comment>
<dbReference type="STRING" id="1401.BK123_33830"/>
<sequence>MSHTYTLSQQNHWNNRFEEWKLPLYYPESFLSPRNWNTSDLKRTIQRVAFQQIKACAQRDYNPIFVILDDSVCVAFVTGYTHAIQGTSFQHSHLKGQHVYS</sequence>
<dbReference type="AlphaFoldDB" id="A0A1R1AFB2"/>
<reference evidence="1 2" key="1">
    <citation type="submission" date="2016-11" db="EMBL/GenBank/DDBJ databases">
        <title>Paenibacillus species isolates.</title>
        <authorList>
            <person name="Beno S.M."/>
        </authorList>
    </citation>
    <scope>NUCLEOTIDE SEQUENCE [LARGE SCALE GENOMIC DNA]</scope>
    <source>
        <strain evidence="1 2">FSL F4-0100</strain>
    </source>
</reference>
<protein>
    <submittedName>
        <fullName evidence="1">Uncharacterized protein</fullName>
    </submittedName>
</protein>
<evidence type="ECO:0000313" key="2">
    <source>
        <dbReference type="Proteomes" id="UP000187074"/>
    </source>
</evidence>
<proteinExistence type="predicted"/>
<dbReference type="Proteomes" id="UP000187074">
    <property type="component" value="Unassembled WGS sequence"/>
</dbReference>
<organism evidence="1 2">
    <name type="scientific">Paenibacillus lautus</name>
    <name type="common">Bacillus lautus</name>
    <dbReference type="NCBI Taxonomy" id="1401"/>
    <lineage>
        <taxon>Bacteria</taxon>
        <taxon>Bacillati</taxon>
        <taxon>Bacillota</taxon>
        <taxon>Bacilli</taxon>
        <taxon>Bacillales</taxon>
        <taxon>Paenibacillaceae</taxon>
        <taxon>Paenibacillus</taxon>
    </lineage>
</organism>
<dbReference type="EMBL" id="MRTF01000028">
    <property type="protein sequence ID" value="OME84183.1"/>
    <property type="molecule type" value="Genomic_DNA"/>
</dbReference>
<gene>
    <name evidence="1" type="ORF">BK123_33830</name>
</gene>
<accession>A0A1R1AFB2</accession>
<name>A0A1R1AFB2_PAELA</name>